<dbReference type="EMBL" id="SMCX01000021">
    <property type="protein sequence ID" value="TCW22004.1"/>
    <property type="molecule type" value="Genomic_DNA"/>
</dbReference>
<protein>
    <submittedName>
        <fullName evidence="1">Uncharacterized protein</fullName>
    </submittedName>
</protein>
<dbReference type="AlphaFoldDB" id="A0A4R3ZR15"/>
<evidence type="ECO:0000313" key="1">
    <source>
        <dbReference type="EMBL" id="TCW22004.1"/>
    </source>
</evidence>
<proteinExistence type="predicted"/>
<accession>A0A4R3ZR15</accession>
<comment type="caution">
    <text evidence="1">The sequence shown here is derived from an EMBL/GenBank/DDBJ whole genome shotgun (WGS) entry which is preliminary data.</text>
</comment>
<evidence type="ECO:0000313" key="2">
    <source>
        <dbReference type="Proteomes" id="UP000295805"/>
    </source>
</evidence>
<name>A0A4R3ZR15_9ACTN</name>
<organism evidence="1 2">
    <name type="scientific">Dietzia cinnamea</name>
    <dbReference type="NCBI Taxonomy" id="321318"/>
    <lineage>
        <taxon>Bacteria</taxon>
        <taxon>Bacillati</taxon>
        <taxon>Actinomycetota</taxon>
        <taxon>Actinomycetes</taxon>
        <taxon>Mycobacteriales</taxon>
        <taxon>Dietziaceae</taxon>
        <taxon>Dietzia</taxon>
    </lineage>
</organism>
<dbReference type="Proteomes" id="UP000295805">
    <property type="component" value="Unassembled WGS sequence"/>
</dbReference>
<gene>
    <name evidence="1" type="ORF">EDD19_12137</name>
</gene>
<reference evidence="1 2" key="1">
    <citation type="submission" date="2019-03" db="EMBL/GenBank/DDBJ databases">
        <title>Root nodule microbial communities of legume samples collected from USA, Mexico and Botswana.</title>
        <authorList>
            <person name="Hirsch A."/>
        </authorList>
    </citation>
    <scope>NUCLEOTIDE SEQUENCE [LARGE SCALE GENOMIC DNA]</scope>
    <source>
        <strain evidence="1 2">55</strain>
    </source>
</reference>
<sequence length="234" mass="24895">MTPAGRLTFTVIVTSSSSIGFNLGRMALLPVDTDSTPDDIAALLAVDAAVRATVGFEHDPPTATALHWAGAEGMWMALLRPGDGRALLAGWHHEFSLTEGSGRAGEAGTDLVGDAPGWWRRGVEHARSRGAYLGFLYGWDGSRWWRLDQPVDDGFDPELFPVTRSALRDIIDDLADSTLLDDPDPDAVEALLDAGAGLTAAHLAAVLHTPDGWPEVDLEAGARAADEYRSTVPA</sequence>